<dbReference type="EMBL" id="JAHWXP010000005">
    <property type="protein sequence ID" value="MBY8338338.1"/>
    <property type="molecule type" value="Genomic_DNA"/>
</dbReference>
<name>A0ABS7PGY9_9SPHN</name>
<proteinExistence type="predicted"/>
<organism evidence="1 2">
    <name type="scientific">Alteriqipengyuania abyssalis</name>
    <dbReference type="NCBI Taxonomy" id="2860200"/>
    <lineage>
        <taxon>Bacteria</taxon>
        <taxon>Pseudomonadati</taxon>
        <taxon>Pseudomonadota</taxon>
        <taxon>Alphaproteobacteria</taxon>
        <taxon>Sphingomonadales</taxon>
        <taxon>Erythrobacteraceae</taxon>
        <taxon>Alteriqipengyuania</taxon>
    </lineage>
</organism>
<sequence length="238" mass="26883">MLLPPPNPNASLWSFDRGEHSMQAEQVRSLRATADRAIEDFADNKVIKAIKAGEWTRADYQSLLLTIFPQVHQGTMSFALAAGNCATRHSAVREFLVHHAEEEMLHYQWIADDLRSIGYCGPDPRTLLPGPHVQAYIAFNFYNAHHFPPSRIASSLVLEGLGAALKAEDLLPFLEKEGLTPANFSFFLSHATTDKQHIQDLWDVIAEIEIDDEGFEWFLHACRTAGFYYKSMYDSTID</sequence>
<gene>
    <name evidence="1" type="ORF">KYN89_14915</name>
</gene>
<protein>
    <submittedName>
        <fullName evidence="1">Iron-containing redox enzyme family protein</fullName>
    </submittedName>
</protein>
<evidence type="ECO:0000313" key="2">
    <source>
        <dbReference type="Proteomes" id="UP000759298"/>
    </source>
</evidence>
<dbReference type="Pfam" id="PF14518">
    <property type="entry name" value="Haem_oxygenas_2"/>
    <property type="match status" value="1"/>
</dbReference>
<comment type="caution">
    <text evidence="1">The sequence shown here is derived from an EMBL/GenBank/DDBJ whole genome shotgun (WGS) entry which is preliminary data.</text>
</comment>
<dbReference type="SUPFAM" id="SSF48613">
    <property type="entry name" value="Heme oxygenase-like"/>
    <property type="match status" value="1"/>
</dbReference>
<dbReference type="InterPro" id="IPR016084">
    <property type="entry name" value="Haem_Oase-like_multi-hlx"/>
</dbReference>
<dbReference type="Gene3D" id="1.20.910.10">
    <property type="entry name" value="Heme oxygenase-like"/>
    <property type="match status" value="1"/>
</dbReference>
<keyword evidence="2" id="KW-1185">Reference proteome</keyword>
<dbReference type="RefSeq" id="WP_222825829.1">
    <property type="nucleotide sequence ID" value="NZ_JAHWXP010000005.1"/>
</dbReference>
<dbReference type="Proteomes" id="UP000759298">
    <property type="component" value="Unassembled WGS sequence"/>
</dbReference>
<evidence type="ECO:0000313" key="1">
    <source>
        <dbReference type="EMBL" id="MBY8338338.1"/>
    </source>
</evidence>
<reference evidence="1 2" key="1">
    <citation type="submission" date="2021-07" db="EMBL/GenBank/DDBJ databases">
        <title>Alteriqipengyuania abyssalis NZ-12B nov, sp.nov isolated from deep sea sponge in pacific ocean.</title>
        <authorList>
            <person name="Tareen S."/>
            <person name="Wink J."/>
        </authorList>
    </citation>
    <scope>NUCLEOTIDE SEQUENCE [LARGE SCALE GENOMIC DNA]</scope>
    <source>
        <strain evidence="1 2">NZ-12B</strain>
    </source>
</reference>
<accession>A0ABS7PGY9</accession>